<comment type="caution">
    <text evidence="6">The sequence shown here is derived from an EMBL/GenBank/DDBJ whole genome shotgun (WGS) entry which is preliminary data.</text>
</comment>
<feature type="transmembrane region" description="Helical" evidence="4">
    <location>
        <begin position="12"/>
        <end position="32"/>
    </location>
</feature>
<evidence type="ECO:0000256" key="3">
    <source>
        <dbReference type="SAM" id="Coils"/>
    </source>
</evidence>
<dbReference type="Pfam" id="PF01522">
    <property type="entry name" value="Polysacc_deac_1"/>
    <property type="match status" value="1"/>
</dbReference>
<feature type="coiled-coil region" evidence="3">
    <location>
        <begin position="95"/>
        <end position="122"/>
    </location>
</feature>
<dbReference type="SUPFAM" id="SSF88713">
    <property type="entry name" value="Glycoside hydrolase/deacetylase"/>
    <property type="match status" value="1"/>
</dbReference>
<keyword evidence="4" id="KW-0812">Transmembrane</keyword>
<keyword evidence="2" id="KW-0378">Hydrolase</keyword>
<accession>A0A917D5B3</accession>
<feature type="domain" description="NodB homology" evidence="5">
    <location>
        <begin position="281"/>
        <end position="455"/>
    </location>
</feature>
<keyword evidence="4" id="KW-0472">Membrane</keyword>
<evidence type="ECO:0000313" key="6">
    <source>
        <dbReference type="EMBL" id="GGG11181.1"/>
    </source>
</evidence>
<dbReference type="Pfam" id="PF11738">
    <property type="entry name" value="DUF3298"/>
    <property type="match status" value="1"/>
</dbReference>
<reference evidence="6" key="2">
    <citation type="submission" date="2020-09" db="EMBL/GenBank/DDBJ databases">
        <authorList>
            <person name="Sun Q."/>
            <person name="Zhou Y."/>
        </authorList>
    </citation>
    <scope>NUCLEOTIDE SEQUENCE</scope>
    <source>
        <strain evidence="6">CGMCC 1.15760</strain>
    </source>
</reference>
<dbReference type="PROSITE" id="PS51677">
    <property type="entry name" value="NODB"/>
    <property type="match status" value="1"/>
</dbReference>
<gene>
    <name evidence="6" type="primary">pdaC</name>
    <name evidence="6" type="ORF">GCM10007425_01900</name>
</gene>
<reference evidence="6" key="1">
    <citation type="journal article" date="2014" name="Int. J. Syst. Evol. Microbiol.">
        <title>Complete genome sequence of Corynebacterium casei LMG S-19264T (=DSM 44701T), isolated from a smear-ripened cheese.</title>
        <authorList>
            <consortium name="US DOE Joint Genome Institute (JGI-PGF)"/>
            <person name="Walter F."/>
            <person name="Albersmeier A."/>
            <person name="Kalinowski J."/>
            <person name="Ruckert C."/>
        </authorList>
    </citation>
    <scope>NUCLEOTIDE SEQUENCE</scope>
    <source>
        <strain evidence="6">CGMCC 1.15760</strain>
    </source>
</reference>
<dbReference type="GO" id="GO:0005975">
    <property type="term" value="P:carbohydrate metabolic process"/>
    <property type="evidence" value="ECO:0007669"/>
    <property type="project" value="InterPro"/>
</dbReference>
<dbReference type="AlphaFoldDB" id="A0A917D5B3"/>
<sequence length="470" mass="53319">MQSRKRKSKPFVKLTLLAIIAALCAVGIFFMFSNNNKQEAKMKKEKPNTITTEASSYEGIEIVTDQAKSKKTPYTLQYPKTTNDAFNKEIANHVLKMKRTYLAELEKQNNTTEEDRPSLTLDVKTLPYKDRYFSFILTNTSYTGNGNEKTSIKTYVFDKETNKPITLQNMLNDNEDYLQLLAENVNQQLTNDEELKSLMLEDKVALITEPDWKNFERFSISDDALQFYYNEYEITASAATPTVSIPLNFVNPILLPDLQSPETLSKNILSPPIRELSPDGKYVALTFDDGPEKGVTDRVLDTLDKYNAKATFFLLGNRVQVNPELVKEELKRGHEIGNHSWSHPVLTNLTGEQVQKEVNDTVSVIEQAIGQKPTVFRPPYGAINDAVKSHIDVPVILWSIDTLDWKNRNASQLLPSVQNAMHNRAVILMHDIHPSTADGLDSVLAYLSGQGYEFVTISELEELKRRMAQQ</sequence>
<dbReference type="EMBL" id="BMJT01000001">
    <property type="protein sequence ID" value="GGG11181.1"/>
    <property type="molecule type" value="Genomic_DNA"/>
</dbReference>
<dbReference type="InterPro" id="IPR011330">
    <property type="entry name" value="Glyco_hydro/deAcase_b/a-brl"/>
</dbReference>
<dbReference type="InterPro" id="IPR002509">
    <property type="entry name" value="NODB_dom"/>
</dbReference>
<dbReference type="GO" id="GO:0046872">
    <property type="term" value="F:metal ion binding"/>
    <property type="evidence" value="ECO:0007669"/>
    <property type="project" value="UniProtKB-KW"/>
</dbReference>
<dbReference type="Gene3D" id="3.90.640.20">
    <property type="entry name" value="Heat-shock cognate protein, ATPase"/>
    <property type="match status" value="1"/>
</dbReference>
<evidence type="ECO:0000256" key="1">
    <source>
        <dbReference type="ARBA" id="ARBA00022723"/>
    </source>
</evidence>
<evidence type="ECO:0000313" key="7">
    <source>
        <dbReference type="Proteomes" id="UP000616608"/>
    </source>
</evidence>
<keyword evidence="3" id="KW-0175">Coiled coil</keyword>
<dbReference type="PANTHER" id="PTHR10587">
    <property type="entry name" value="GLYCOSYL TRANSFERASE-RELATED"/>
    <property type="match status" value="1"/>
</dbReference>
<name>A0A917D5B3_9BACI</name>
<evidence type="ECO:0000256" key="2">
    <source>
        <dbReference type="ARBA" id="ARBA00022801"/>
    </source>
</evidence>
<keyword evidence="7" id="KW-1185">Reference proteome</keyword>
<dbReference type="InterPro" id="IPR021729">
    <property type="entry name" value="DUF3298"/>
</dbReference>
<evidence type="ECO:0000256" key="4">
    <source>
        <dbReference type="SAM" id="Phobius"/>
    </source>
</evidence>
<dbReference type="Gene3D" id="3.20.20.370">
    <property type="entry name" value="Glycoside hydrolase/deacetylase"/>
    <property type="match status" value="1"/>
</dbReference>
<proteinExistence type="predicted"/>
<dbReference type="RefSeq" id="WP_188613138.1">
    <property type="nucleotide sequence ID" value="NZ_BMJT01000001.1"/>
</dbReference>
<keyword evidence="4" id="KW-1133">Transmembrane helix</keyword>
<keyword evidence="1" id="KW-0479">Metal-binding</keyword>
<dbReference type="Proteomes" id="UP000616608">
    <property type="component" value="Unassembled WGS sequence"/>
</dbReference>
<dbReference type="InterPro" id="IPR050248">
    <property type="entry name" value="Polysacc_deacetylase_ArnD"/>
</dbReference>
<dbReference type="PANTHER" id="PTHR10587:SF133">
    <property type="entry name" value="CHITIN DEACETYLASE 1-RELATED"/>
    <property type="match status" value="1"/>
</dbReference>
<dbReference type="GO" id="GO:0016020">
    <property type="term" value="C:membrane"/>
    <property type="evidence" value="ECO:0007669"/>
    <property type="project" value="TreeGrafter"/>
</dbReference>
<dbReference type="CDD" id="cd10954">
    <property type="entry name" value="CE4_CtAXE_like"/>
    <property type="match status" value="1"/>
</dbReference>
<organism evidence="6 7">
    <name type="scientific">Lysinibacillus alkalisoli</name>
    <dbReference type="NCBI Taxonomy" id="1911548"/>
    <lineage>
        <taxon>Bacteria</taxon>
        <taxon>Bacillati</taxon>
        <taxon>Bacillota</taxon>
        <taxon>Bacilli</taxon>
        <taxon>Bacillales</taxon>
        <taxon>Bacillaceae</taxon>
        <taxon>Lysinibacillus</taxon>
    </lineage>
</organism>
<protein>
    <submittedName>
        <fullName evidence="6">Peptidoglycan-N-acetylmuramic acid deacetylase PdaC</fullName>
    </submittedName>
</protein>
<dbReference type="Gene3D" id="3.30.565.40">
    <property type="entry name" value="Fervidobacterium nodosum Rt17-B1 like"/>
    <property type="match status" value="1"/>
</dbReference>
<dbReference type="GO" id="GO:0016810">
    <property type="term" value="F:hydrolase activity, acting on carbon-nitrogen (but not peptide) bonds"/>
    <property type="evidence" value="ECO:0007669"/>
    <property type="project" value="InterPro"/>
</dbReference>
<dbReference type="InterPro" id="IPR037126">
    <property type="entry name" value="PdaC/RsiV-like_sf"/>
</dbReference>
<evidence type="ECO:0000259" key="5">
    <source>
        <dbReference type="PROSITE" id="PS51677"/>
    </source>
</evidence>